<dbReference type="RefSeq" id="WP_311361471.1">
    <property type="nucleotide sequence ID" value="NZ_JAVRIE010000003.1"/>
</dbReference>
<accession>A0AAW8QZU4</accession>
<feature type="transmembrane region" description="Helical" evidence="1">
    <location>
        <begin position="194"/>
        <end position="217"/>
    </location>
</feature>
<keyword evidence="1" id="KW-1133">Transmembrane helix</keyword>
<sequence>MTSNYKCIDKNFYFFAGILVFFSCQRFYFSEITANLSIIPLTLILLCRLQSNYQFYLLILSLILMIDKSEVAYTNTFAILKYCIYLAFLVSLLFKVINPLAFLLWAAWFTFIIFISIGNIEYISLNVFIRDLIFILSFIALVTRYSSLKDMEFEKLTDFIFYVSLAMLLSELINIMLFYNYFGGDYLSYSPMKILAVMASLIALIRKRVVIFLFLLIPTIFVLVNFQTRMIFVFYLICIVLITMHKASGWLKVGFFVSVAVFLIPSDLFAQFRVLNIFYYLLNGESFLSLLQELDPIRTAEHKIIANQNIFSLLFGNGIGVGYRDYLGLLDFVDISDSAFSEEELKNKLFFRLHDSWIYITHSFGLSVYLGLSYLCFREILGKSSEQNSRTISIVCLLLLNLSTYSAGGVMLLTLLLSVLVYKPVSSPSERLN</sequence>
<feature type="transmembrane region" description="Helical" evidence="1">
    <location>
        <begin position="223"/>
        <end position="243"/>
    </location>
</feature>
<protein>
    <submittedName>
        <fullName evidence="2">Uncharacterized protein</fullName>
    </submittedName>
</protein>
<evidence type="ECO:0000256" key="1">
    <source>
        <dbReference type="SAM" id="Phobius"/>
    </source>
</evidence>
<feature type="transmembrane region" description="Helical" evidence="1">
    <location>
        <begin position="12"/>
        <end position="29"/>
    </location>
</feature>
<keyword evidence="3" id="KW-1185">Reference proteome</keyword>
<evidence type="ECO:0000313" key="2">
    <source>
        <dbReference type="EMBL" id="MDT0582693.1"/>
    </source>
</evidence>
<feature type="transmembrane region" description="Helical" evidence="1">
    <location>
        <begin position="76"/>
        <end position="94"/>
    </location>
</feature>
<feature type="transmembrane region" description="Helical" evidence="1">
    <location>
        <begin position="127"/>
        <end position="147"/>
    </location>
</feature>
<evidence type="ECO:0000313" key="3">
    <source>
        <dbReference type="Proteomes" id="UP001249020"/>
    </source>
</evidence>
<name>A0AAW8QZU4_9ALTE</name>
<dbReference type="EMBL" id="JAVRIE010000003">
    <property type="protein sequence ID" value="MDT0582693.1"/>
    <property type="molecule type" value="Genomic_DNA"/>
</dbReference>
<dbReference type="Proteomes" id="UP001249020">
    <property type="component" value="Unassembled WGS sequence"/>
</dbReference>
<comment type="caution">
    <text evidence="2">The sequence shown here is derived from an EMBL/GenBank/DDBJ whole genome shotgun (WGS) entry which is preliminary data.</text>
</comment>
<keyword evidence="1" id="KW-0812">Transmembrane</keyword>
<feature type="transmembrane region" description="Helical" evidence="1">
    <location>
        <begin position="100"/>
        <end position="120"/>
    </location>
</feature>
<keyword evidence="1" id="KW-0472">Membrane</keyword>
<feature type="transmembrane region" description="Helical" evidence="1">
    <location>
        <begin position="357"/>
        <end position="377"/>
    </location>
</feature>
<feature type="transmembrane region" description="Helical" evidence="1">
    <location>
        <begin position="255"/>
        <end position="282"/>
    </location>
</feature>
<gene>
    <name evidence="2" type="ORF">RM544_09075</name>
</gene>
<organism evidence="2 3">
    <name type="scientific">Brumicola blandensis</name>
    <dbReference type="NCBI Taxonomy" id="3075611"/>
    <lineage>
        <taxon>Bacteria</taxon>
        <taxon>Pseudomonadati</taxon>
        <taxon>Pseudomonadota</taxon>
        <taxon>Gammaproteobacteria</taxon>
        <taxon>Alteromonadales</taxon>
        <taxon>Alteromonadaceae</taxon>
        <taxon>Brumicola</taxon>
    </lineage>
</organism>
<dbReference type="PROSITE" id="PS51257">
    <property type="entry name" value="PROKAR_LIPOPROTEIN"/>
    <property type="match status" value="1"/>
</dbReference>
<proteinExistence type="predicted"/>
<feature type="transmembrane region" description="Helical" evidence="1">
    <location>
        <begin position="159"/>
        <end position="182"/>
    </location>
</feature>
<dbReference type="AlphaFoldDB" id="A0AAW8QZU4"/>
<reference evidence="2 3" key="1">
    <citation type="submission" date="2023-09" db="EMBL/GenBank/DDBJ databases">
        <authorList>
            <person name="Rey-Velasco X."/>
        </authorList>
    </citation>
    <scope>NUCLEOTIDE SEQUENCE [LARGE SCALE GENOMIC DNA]</scope>
    <source>
        <strain evidence="2 3">W409</strain>
    </source>
</reference>
<feature type="transmembrane region" description="Helical" evidence="1">
    <location>
        <begin position="398"/>
        <end position="422"/>
    </location>
</feature>